<dbReference type="PANTHER" id="PTHR43065:SF10">
    <property type="entry name" value="PEROXIDE STRESS-ACTIVATED HISTIDINE KINASE MAK3"/>
    <property type="match status" value="1"/>
</dbReference>
<keyword evidence="11" id="KW-1185">Reference proteome</keyword>
<evidence type="ECO:0000256" key="4">
    <source>
        <dbReference type="ARBA" id="ARBA00022679"/>
    </source>
</evidence>
<evidence type="ECO:0000313" key="10">
    <source>
        <dbReference type="EMBL" id="MFB2938393.1"/>
    </source>
</evidence>
<evidence type="ECO:0000313" key="11">
    <source>
        <dbReference type="Proteomes" id="UP001576776"/>
    </source>
</evidence>
<evidence type="ECO:0000256" key="3">
    <source>
        <dbReference type="ARBA" id="ARBA00022553"/>
    </source>
</evidence>
<keyword evidence="5" id="KW-0547">Nucleotide-binding</keyword>
<dbReference type="Pfam" id="PF02518">
    <property type="entry name" value="HATPase_c"/>
    <property type="match status" value="1"/>
</dbReference>
<evidence type="ECO:0000259" key="9">
    <source>
        <dbReference type="PROSITE" id="PS50109"/>
    </source>
</evidence>
<dbReference type="Gene3D" id="3.30.565.10">
    <property type="entry name" value="Histidine kinase-like ATPase, C-terminal domain"/>
    <property type="match status" value="1"/>
</dbReference>
<gene>
    <name evidence="10" type="ORF">ACE1B6_24365</name>
</gene>
<accession>A0ABV4YIP7</accession>
<dbReference type="RefSeq" id="WP_413259916.1">
    <property type="nucleotide sequence ID" value="NZ_JBHFNS010000087.1"/>
</dbReference>
<evidence type="ECO:0000256" key="8">
    <source>
        <dbReference type="ARBA" id="ARBA00023012"/>
    </source>
</evidence>
<keyword evidence="7 10" id="KW-0067">ATP-binding</keyword>
<evidence type="ECO:0000256" key="7">
    <source>
        <dbReference type="ARBA" id="ARBA00022840"/>
    </source>
</evidence>
<dbReference type="PRINTS" id="PR00344">
    <property type="entry name" value="BCTRLSENSOR"/>
</dbReference>
<evidence type="ECO:0000256" key="1">
    <source>
        <dbReference type="ARBA" id="ARBA00000085"/>
    </source>
</evidence>
<protein>
    <recommendedName>
        <fullName evidence="2">histidine kinase</fullName>
        <ecNumber evidence="2">2.7.13.3</ecNumber>
    </recommendedName>
</protein>
<organism evidence="10 11">
    <name type="scientific">Floridaenema fluviatile BLCC-F154</name>
    <dbReference type="NCBI Taxonomy" id="3153640"/>
    <lineage>
        <taxon>Bacteria</taxon>
        <taxon>Bacillati</taxon>
        <taxon>Cyanobacteriota</taxon>
        <taxon>Cyanophyceae</taxon>
        <taxon>Oscillatoriophycideae</taxon>
        <taxon>Aerosakkonematales</taxon>
        <taxon>Aerosakkonemataceae</taxon>
        <taxon>Floridanema</taxon>
        <taxon>Floridanema fluviatile</taxon>
    </lineage>
</organism>
<dbReference type="PROSITE" id="PS50109">
    <property type="entry name" value="HIS_KIN"/>
    <property type="match status" value="1"/>
</dbReference>
<evidence type="ECO:0000256" key="2">
    <source>
        <dbReference type="ARBA" id="ARBA00012438"/>
    </source>
</evidence>
<keyword evidence="6" id="KW-0418">Kinase</keyword>
<dbReference type="SMART" id="SM00387">
    <property type="entry name" value="HATPase_c"/>
    <property type="match status" value="1"/>
</dbReference>
<dbReference type="GO" id="GO:0005524">
    <property type="term" value="F:ATP binding"/>
    <property type="evidence" value="ECO:0007669"/>
    <property type="project" value="UniProtKB-KW"/>
</dbReference>
<evidence type="ECO:0000256" key="5">
    <source>
        <dbReference type="ARBA" id="ARBA00022741"/>
    </source>
</evidence>
<dbReference type="SUPFAM" id="SSF55874">
    <property type="entry name" value="ATPase domain of HSP90 chaperone/DNA topoisomerase II/histidine kinase"/>
    <property type="match status" value="1"/>
</dbReference>
<dbReference type="EC" id="2.7.13.3" evidence="2"/>
<dbReference type="InterPro" id="IPR004358">
    <property type="entry name" value="Sig_transdc_His_kin-like_C"/>
</dbReference>
<keyword evidence="3" id="KW-0597">Phosphoprotein</keyword>
<sequence length="102" mass="11088">MSVLLELTKNATKALALHGGKIVFHIERNDKYIAVSVKDNGTGISDEVKDKLFKEAVSSKRGLGLGLFLSHKVINDMGGKLELNTSSEYGTKFTILIPIANK</sequence>
<keyword evidence="8" id="KW-0902">Two-component regulatory system</keyword>
<dbReference type="EMBL" id="JBHFNS010000087">
    <property type="protein sequence ID" value="MFB2938393.1"/>
    <property type="molecule type" value="Genomic_DNA"/>
</dbReference>
<reference evidence="10 11" key="1">
    <citation type="submission" date="2024-09" db="EMBL/GenBank/DDBJ databases">
        <title>Floridaenema gen nov. (Aerosakkonemataceae, Aerosakkonematales ord. nov., Cyanobacteria) from benthic tropical and subtropical fresh waters, with the description of four new species.</title>
        <authorList>
            <person name="Moretto J.A."/>
            <person name="Berthold D.E."/>
            <person name="Lefler F.W."/>
            <person name="Huang I.-S."/>
            <person name="Laughinghouse H. IV."/>
        </authorList>
    </citation>
    <scope>NUCLEOTIDE SEQUENCE [LARGE SCALE GENOMIC DNA]</scope>
    <source>
        <strain evidence="10 11">BLCC-F154</strain>
    </source>
</reference>
<evidence type="ECO:0000256" key="6">
    <source>
        <dbReference type="ARBA" id="ARBA00022777"/>
    </source>
</evidence>
<comment type="catalytic activity">
    <reaction evidence="1">
        <text>ATP + protein L-histidine = ADP + protein N-phospho-L-histidine.</text>
        <dbReference type="EC" id="2.7.13.3"/>
    </reaction>
</comment>
<feature type="domain" description="Histidine kinase" evidence="9">
    <location>
        <begin position="1"/>
        <end position="101"/>
    </location>
</feature>
<dbReference type="PANTHER" id="PTHR43065">
    <property type="entry name" value="SENSOR HISTIDINE KINASE"/>
    <property type="match status" value="1"/>
</dbReference>
<dbReference type="InterPro" id="IPR036890">
    <property type="entry name" value="HATPase_C_sf"/>
</dbReference>
<keyword evidence="4" id="KW-0808">Transferase</keyword>
<dbReference type="InterPro" id="IPR003594">
    <property type="entry name" value="HATPase_dom"/>
</dbReference>
<dbReference type="InterPro" id="IPR005467">
    <property type="entry name" value="His_kinase_dom"/>
</dbReference>
<proteinExistence type="predicted"/>
<name>A0ABV4YIP7_9CYAN</name>
<comment type="caution">
    <text evidence="10">The sequence shown here is derived from an EMBL/GenBank/DDBJ whole genome shotgun (WGS) entry which is preliminary data.</text>
</comment>
<dbReference type="Proteomes" id="UP001576776">
    <property type="component" value="Unassembled WGS sequence"/>
</dbReference>